<proteinExistence type="predicted"/>
<dbReference type="Proteomes" id="UP001057279">
    <property type="component" value="Linkage Group LG14"/>
</dbReference>
<sequence length="242" mass="27207">MTVDRSVEGVDGRISIKIPNIGKENKCQKKKHFMTHSNYISIKGTLENSAQERLPVGSHPHPIFIRPFGVEMLLIQALSPTVLATVKALQEDNQPKDLKPQRTSESEGERKEEEGQPKMKEKSGVMEDETVFLVPWFFSLMGQAGLSRCYRHCPSPRGEFSHKTGGHEFDPWSRKIPQTTGQLSPSAATTEACVHLEPVLHNKRSRCSKKPALRLESRPTRCNLRKPECSNKDSAQPVNKIT</sequence>
<gene>
    <name evidence="1" type="ORF">MJG53_012433</name>
</gene>
<name>A0ACB9UNE2_9CETA</name>
<evidence type="ECO:0000313" key="1">
    <source>
        <dbReference type="EMBL" id="KAI4574257.1"/>
    </source>
</evidence>
<keyword evidence="2" id="KW-1185">Reference proteome</keyword>
<reference evidence="1" key="1">
    <citation type="submission" date="2022-03" db="EMBL/GenBank/DDBJ databases">
        <title>Genomic analyses of argali, domestic sheep and their hybrids provide insights into chromosomal evolution, heterosis and genetic basis of agronomic traits.</title>
        <authorList>
            <person name="Li M."/>
        </authorList>
    </citation>
    <scope>NUCLEOTIDE SEQUENCE</scope>
    <source>
        <strain evidence="1">F1 hybrid</strain>
    </source>
</reference>
<protein>
    <submittedName>
        <fullName evidence="1">Uncharacterized protein</fullName>
    </submittedName>
</protein>
<dbReference type="EMBL" id="CM043039">
    <property type="protein sequence ID" value="KAI4574257.1"/>
    <property type="molecule type" value="Genomic_DNA"/>
</dbReference>
<evidence type="ECO:0000313" key="2">
    <source>
        <dbReference type="Proteomes" id="UP001057279"/>
    </source>
</evidence>
<comment type="caution">
    <text evidence="1">The sequence shown here is derived from an EMBL/GenBank/DDBJ whole genome shotgun (WGS) entry which is preliminary data.</text>
</comment>
<accession>A0ACB9UNE2</accession>
<organism evidence="1 2">
    <name type="scientific">Ovis ammon polii x Ovis aries</name>
    <dbReference type="NCBI Taxonomy" id="2918886"/>
    <lineage>
        <taxon>Eukaryota</taxon>
        <taxon>Metazoa</taxon>
        <taxon>Chordata</taxon>
        <taxon>Craniata</taxon>
        <taxon>Vertebrata</taxon>
        <taxon>Euteleostomi</taxon>
        <taxon>Mammalia</taxon>
        <taxon>Eutheria</taxon>
        <taxon>Laurasiatheria</taxon>
        <taxon>Artiodactyla</taxon>
        <taxon>Ruminantia</taxon>
        <taxon>Pecora</taxon>
        <taxon>Bovidae</taxon>
        <taxon>Caprinae</taxon>
        <taxon>Ovis</taxon>
    </lineage>
</organism>